<gene>
    <name evidence="1" type="ORF">BJP36_35925</name>
</gene>
<evidence type="ECO:0000313" key="1">
    <source>
        <dbReference type="EMBL" id="WAN69482.1"/>
    </source>
</evidence>
<protein>
    <submittedName>
        <fullName evidence="1">Uncharacterized protein</fullName>
    </submittedName>
</protein>
<organism evidence="1">
    <name type="scientific">Moorena producens (strain JHB)</name>
    <dbReference type="NCBI Taxonomy" id="1454205"/>
    <lineage>
        <taxon>Bacteria</taxon>
        <taxon>Bacillati</taxon>
        <taxon>Cyanobacteriota</taxon>
        <taxon>Cyanophyceae</taxon>
        <taxon>Coleofasciculales</taxon>
        <taxon>Coleofasciculaceae</taxon>
        <taxon>Moorena</taxon>
    </lineage>
</organism>
<name>A0A9Q9STS9_MOOP1</name>
<sequence>MKSKPRKSFFIVQENSLYLYPIAFCLLPLAFFSNSCVYNPDTNALIIDQCLLLHL</sequence>
<accession>A0A9Q9STS9</accession>
<dbReference type="Proteomes" id="UP000176944">
    <property type="component" value="Chromosome"/>
</dbReference>
<reference evidence="1" key="2">
    <citation type="submission" date="2022-10" db="EMBL/GenBank/DDBJ databases">
        <authorList>
            <person name="Ngo T.-E."/>
        </authorList>
    </citation>
    <scope>NUCLEOTIDE SEQUENCE</scope>
    <source>
        <strain evidence="1">JHB</strain>
    </source>
</reference>
<proteinExistence type="predicted"/>
<reference evidence="1" key="1">
    <citation type="journal article" date="2017" name="Proc. Natl. Acad. Sci. U.S.A.">
        <title>Comparative genomics uncovers the prolific and distinctive metabolic potential of the cyanobacterial genus Moorea.</title>
        <authorList>
            <person name="Leao T."/>
            <person name="Castelao G."/>
            <person name="Korobeynikov A."/>
            <person name="Monroe E.A."/>
            <person name="Podell S."/>
            <person name="Glukhov E."/>
            <person name="Allen E.E."/>
            <person name="Gerwick W.H."/>
            <person name="Gerwick L."/>
        </authorList>
    </citation>
    <scope>NUCLEOTIDE SEQUENCE</scope>
    <source>
        <strain evidence="1">JHB</strain>
    </source>
</reference>
<dbReference type="AlphaFoldDB" id="A0A9Q9STS9"/>
<dbReference type="EMBL" id="CP017708">
    <property type="protein sequence ID" value="WAN69482.1"/>
    <property type="molecule type" value="Genomic_DNA"/>
</dbReference>